<evidence type="ECO:0000256" key="1">
    <source>
        <dbReference type="ARBA" id="ARBA00022741"/>
    </source>
</evidence>
<name>A0ABN1VUM3_9PSEU</name>
<proteinExistence type="predicted"/>
<dbReference type="InterPro" id="IPR003593">
    <property type="entry name" value="AAA+_ATPase"/>
</dbReference>
<accession>A0ABN1VUM3</accession>
<keyword evidence="2 4" id="KW-0067">ATP-binding</keyword>
<evidence type="ECO:0000256" key="2">
    <source>
        <dbReference type="ARBA" id="ARBA00022840"/>
    </source>
</evidence>
<dbReference type="InterPro" id="IPR003439">
    <property type="entry name" value="ABC_transporter-like_ATP-bd"/>
</dbReference>
<evidence type="ECO:0000259" key="3">
    <source>
        <dbReference type="PROSITE" id="PS50893"/>
    </source>
</evidence>
<dbReference type="PANTHER" id="PTHR43158:SF2">
    <property type="entry name" value="SKFA PEPTIDE EXPORT ATP-BINDING PROTEIN SKFE"/>
    <property type="match status" value="1"/>
</dbReference>
<evidence type="ECO:0000313" key="5">
    <source>
        <dbReference type="Proteomes" id="UP001500653"/>
    </source>
</evidence>
<reference evidence="4 5" key="1">
    <citation type="journal article" date="2019" name="Int. J. Syst. Evol. Microbiol.">
        <title>The Global Catalogue of Microorganisms (GCM) 10K type strain sequencing project: providing services to taxonomists for standard genome sequencing and annotation.</title>
        <authorList>
            <consortium name="The Broad Institute Genomics Platform"/>
            <consortium name="The Broad Institute Genome Sequencing Center for Infectious Disease"/>
            <person name="Wu L."/>
            <person name="Ma J."/>
        </authorList>
    </citation>
    <scope>NUCLEOTIDE SEQUENCE [LARGE SCALE GENOMIC DNA]</scope>
    <source>
        <strain evidence="4 5">JCM 13023</strain>
    </source>
</reference>
<dbReference type="RefSeq" id="WP_253862136.1">
    <property type="nucleotide sequence ID" value="NZ_BAAALN010000001.1"/>
</dbReference>
<dbReference type="PANTHER" id="PTHR43158">
    <property type="entry name" value="SKFA PEPTIDE EXPORT ATP-BINDING PROTEIN SKFE"/>
    <property type="match status" value="1"/>
</dbReference>
<dbReference type="Gene3D" id="3.40.50.300">
    <property type="entry name" value="P-loop containing nucleotide triphosphate hydrolases"/>
    <property type="match status" value="1"/>
</dbReference>
<dbReference type="PROSITE" id="PS50893">
    <property type="entry name" value="ABC_TRANSPORTER_2"/>
    <property type="match status" value="1"/>
</dbReference>
<keyword evidence="5" id="KW-1185">Reference proteome</keyword>
<keyword evidence="1" id="KW-0547">Nucleotide-binding</keyword>
<dbReference type="Proteomes" id="UP001500653">
    <property type="component" value="Unassembled WGS sequence"/>
</dbReference>
<dbReference type="EMBL" id="BAAALN010000001">
    <property type="protein sequence ID" value="GAA1222928.1"/>
    <property type="molecule type" value="Genomic_DNA"/>
</dbReference>
<dbReference type="Pfam" id="PF00005">
    <property type="entry name" value="ABC_tran"/>
    <property type="match status" value="1"/>
</dbReference>
<dbReference type="SUPFAM" id="SSF52540">
    <property type="entry name" value="P-loop containing nucleoside triphosphate hydrolases"/>
    <property type="match status" value="1"/>
</dbReference>
<gene>
    <name evidence="4" type="ORF">GCM10009676_00120</name>
</gene>
<dbReference type="GO" id="GO:0005524">
    <property type="term" value="F:ATP binding"/>
    <property type="evidence" value="ECO:0007669"/>
    <property type="project" value="UniProtKB-KW"/>
</dbReference>
<organism evidence="4 5">
    <name type="scientific">Prauserella halophila</name>
    <dbReference type="NCBI Taxonomy" id="185641"/>
    <lineage>
        <taxon>Bacteria</taxon>
        <taxon>Bacillati</taxon>
        <taxon>Actinomycetota</taxon>
        <taxon>Actinomycetes</taxon>
        <taxon>Pseudonocardiales</taxon>
        <taxon>Pseudonocardiaceae</taxon>
        <taxon>Prauserella</taxon>
    </lineage>
</organism>
<comment type="caution">
    <text evidence="4">The sequence shown here is derived from an EMBL/GenBank/DDBJ whole genome shotgun (WGS) entry which is preliminary data.</text>
</comment>
<protein>
    <submittedName>
        <fullName evidence="4">ABC transporter ATP-binding protein</fullName>
    </submittedName>
</protein>
<dbReference type="SMART" id="SM00382">
    <property type="entry name" value="AAA"/>
    <property type="match status" value="1"/>
</dbReference>
<dbReference type="InterPro" id="IPR027417">
    <property type="entry name" value="P-loop_NTPase"/>
</dbReference>
<sequence length="280" mass="30450">MNAAHDTPRDDSRTGEPDNLEDLVVHASGVEVRRGGSKLLADFDWSVELDERWVILGPNGAGKTTLLKLAAAELHPTAGAVHVLGERLGRTDVFELRPRIGFTSAAVNSRVPAEEKVRDVVVSAGYAVMGRWRERYDELDTERADELLAALGIAHLATREYGTLSEGERKRTLIARAQMTDPELLLLDEPAAGLDLGGREDLVARLSELALDPDAPAMALVTHHVEEIPPGFTHALLLAEGRTVAAGLLDDVLTAENLSATFGQDLVLERSGDRFFARRR</sequence>
<feature type="domain" description="ABC transporter" evidence="3">
    <location>
        <begin position="25"/>
        <end position="265"/>
    </location>
</feature>
<evidence type="ECO:0000313" key="4">
    <source>
        <dbReference type="EMBL" id="GAA1222928.1"/>
    </source>
</evidence>